<organism evidence="1 2">
    <name type="scientific">Aphis craccivora</name>
    <name type="common">Cowpea aphid</name>
    <dbReference type="NCBI Taxonomy" id="307492"/>
    <lineage>
        <taxon>Eukaryota</taxon>
        <taxon>Metazoa</taxon>
        <taxon>Ecdysozoa</taxon>
        <taxon>Arthropoda</taxon>
        <taxon>Hexapoda</taxon>
        <taxon>Insecta</taxon>
        <taxon>Pterygota</taxon>
        <taxon>Neoptera</taxon>
        <taxon>Paraneoptera</taxon>
        <taxon>Hemiptera</taxon>
        <taxon>Sternorrhyncha</taxon>
        <taxon>Aphidomorpha</taxon>
        <taxon>Aphidoidea</taxon>
        <taxon>Aphididae</taxon>
        <taxon>Aphidini</taxon>
        <taxon>Aphis</taxon>
        <taxon>Aphis</taxon>
    </lineage>
</organism>
<dbReference type="Proteomes" id="UP000478052">
    <property type="component" value="Unassembled WGS sequence"/>
</dbReference>
<keyword evidence="2" id="KW-1185">Reference proteome</keyword>
<name>A0A6G0VGY7_APHCR</name>
<reference evidence="1 2" key="1">
    <citation type="submission" date="2019-08" db="EMBL/GenBank/DDBJ databases">
        <title>Whole genome of Aphis craccivora.</title>
        <authorList>
            <person name="Voronova N.V."/>
            <person name="Shulinski R.S."/>
            <person name="Bandarenka Y.V."/>
            <person name="Zhorov D.G."/>
            <person name="Warner D."/>
        </authorList>
    </citation>
    <scope>NUCLEOTIDE SEQUENCE [LARGE SCALE GENOMIC DNA]</scope>
    <source>
        <strain evidence="1">180601</strain>
        <tissue evidence="1">Whole Body</tissue>
    </source>
</reference>
<protein>
    <recommendedName>
        <fullName evidence="3">DUF659 domain-containing protein</fullName>
    </recommendedName>
</protein>
<evidence type="ECO:0000313" key="2">
    <source>
        <dbReference type="Proteomes" id="UP000478052"/>
    </source>
</evidence>
<proteinExistence type="predicted"/>
<dbReference type="EMBL" id="VUJU01017713">
    <property type="protein sequence ID" value="KAF0682190.1"/>
    <property type="molecule type" value="Genomic_DNA"/>
</dbReference>
<accession>A0A6G0VGY7</accession>
<feature type="non-terminal residue" evidence="1">
    <location>
        <position position="102"/>
    </location>
</feature>
<evidence type="ECO:0008006" key="3">
    <source>
        <dbReference type="Google" id="ProtNLM"/>
    </source>
</evidence>
<dbReference type="AlphaFoldDB" id="A0A6G0VGY7"/>
<sequence>MAMLSENIPFNKLKNKLLSNFLEKHTDKKMPDESTLGKNYVDKCFNETINSIRKYVENKKIWISIDETSDVEGRYVANVIVGTLEISEPGKSFLLNCEVLEK</sequence>
<dbReference type="OrthoDB" id="6582565at2759"/>
<gene>
    <name evidence="1" type="ORF">FWK35_00036723</name>
</gene>
<comment type="caution">
    <text evidence="1">The sequence shown here is derived from an EMBL/GenBank/DDBJ whole genome shotgun (WGS) entry which is preliminary data.</text>
</comment>
<evidence type="ECO:0000313" key="1">
    <source>
        <dbReference type="EMBL" id="KAF0682190.1"/>
    </source>
</evidence>